<accession>A0A811USU5</accession>
<dbReference type="Proteomes" id="UP000606786">
    <property type="component" value="Unassembled WGS sequence"/>
</dbReference>
<evidence type="ECO:0000313" key="2">
    <source>
        <dbReference type="Proteomes" id="UP000606786"/>
    </source>
</evidence>
<dbReference type="EMBL" id="CAJHJT010000012">
    <property type="protein sequence ID" value="CAD7000053.1"/>
    <property type="molecule type" value="Genomic_DNA"/>
</dbReference>
<organism evidence="1 2">
    <name type="scientific">Ceratitis capitata</name>
    <name type="common">Mediterranean fruit fly</name>
    <name type="synonym">Tephritis capitata</name>
    <dbReference type="NCBI Taxonomy" id="7213"/>
    <lineage>
        <taxon>Eukaryota</taxon>
        <taxon>Metazoa</taxon>
        <taxon>Ecdysozoa</taxon>
        <taxon>Arthropoda</taxon>
        <taxon>Hexapoda</taxon>
        <taxon>Insecta</taxon>
        <taxon>Pterygota</taxon>
        <taxon>Neoptera</taxon>
        <taxon>Endopterygota</taxon>
        <taxon>Diptera</taxon>
        <taxon>Brachycera</taxon>
        <taxon>Muscomorpha</taxon>
        <taxon>Tephritoidea</taxon>
        <taxon>Tephritidae</taxon>
        <taxon>Ceratitis</taxon>
        <taxon>Ceratitis</taxon>
    </lineage>
</organism>
<name>A0A811USU5_CERCA</name>
<keyword evidence="2" id="KW-1185">Reference proteome</keyword>
<feature type="non-terminal residue" evidence="1">
    <location>
        <position position="82"/>
    </location>
</feature>
<protein>
    <submittedName>
        <fullName evidence="1">(Mediterranean fruit fly) hypothetical protein</fullName>
    </submittedName>
</protein>
<evidence type="ECO:0000313" key="1">
    <source>
        <dbReference type="EMBL" id="CAD7000053.1"/>
    </source>
</evidence>
<comment type="caution">
    <text evidence="1">The sequence shown here is derived from an EMBL/GenBank/DDBJ whole genome shotgun (WGS) entry which is preliminary data.</text>
</comment>
<gene>
    <name evidence="1" type="ORF">CCAP1982_LOCUS8557</name>
</gene>
<reference evidence="1" key="1">
    <citation type="submission" date="2020-11" db="EMBL/GenBank/DDBJ databases">
        <authorList>
            <person name="Whitehead M."/>
        </authorList>
    </citation>
    <scope>NUCLEOTIDE SEQUENCE</scope>
    <source>
        <strain evidence="1">EGII</strain>
    </source>
</reference>
<sequence>MQCRYENFALKGLDPLQSFLWKTLRINKRQRREAFSAPTSDKEVKLYATSATSNGVSEICWLWHIFLCHKSRDFAEDNGASK</sequence>
<dbReference type="AlphaFoldDB" id="A0A811USU5"/>
<proteinExistence type="predicted"/>